<feature type="compositionally biased region" description="Low complexity" evidence="6">
    <location>
        <begin position="92"/>
        <end position="106"/>
    </location>
</feature>
<keyword evidence="2" id="KW-0813">Transport</keyword>
<evidence type="ECO:0000313" key="8">
    <source>
        <dbReference type="EMBL" id="MDV2477738.1"/>
    </source>
</evidence>
<organism evidence="8 9">
    <name type="scientific">Rhodococcus zopfii</name>
    <dbReference type="NCBI Taxonomy" id="43772"/>
    <lineage>
        <taxon>Bacteria</taxon>
        <taxon>Bacillati</taxon>
        <taxon>Actinomycetota</taxon>
        <taxon>Actinomycetes</taxon>
        <taxon>Mycobacteriales</taxon>
        <taxon>Nocardiaceae</taxon>
        <taxon>Rhodococcus</taxon>
    </lineage>
</organism>
<evidence type="ECO:0000256" key="4">
    <source>
        <dbReference type="ARBA" id="ARBA00022989"/>
    </source>
</evidence>
<dbReference type="EMBL" id="WBMO01000005">
    <property type="protein sequence ID" value="MDV2477738.1"/>
    <property type="molecule type" value="Genomic_DNA"/>
</dbReference>
<feature type="transmembrane region" description="Helical" evidence="7">
    <location>
        <begin position="485"/>
        <end position="505"/>
    </location>
</feature>
<dbReference type="Proteomes" id="UP001275440">
    <property type="component" value="Unassembled WGS sequence"/>
</dbReference>
<dbReference type="PANTHER" id="PTHR11706">
    <property type="entry name" value="SOLUTE CARRIER PROTEIN FAMILY 11 MEMBER"/>
    <property type="match status" value="1"/>
</dbReference>
<protein>
    <submittedName>
        <fullName evidence="8">Mn(2+) uptake NRAMP transporter MntH</fullName>
    </submittedName>
</protein>
<feature type="region of interest" description="Disordered" evidence="6">
    <location>
        <begin position="1"/>
        <end position="49"/>
    </location>
</feature>
<keyword evidence="4 7" id="KW-1133">Transmembrane helix</keyword>
<proteinExistence type="predicted"/>
<feature type="compositionally biased region" description="Low complexity" evidence="6">
    <location>
        <begin position="65"/>
        <end position="76"/>
    </location>
</feature>
<feature type="transmembrane region" description="Helical" evidence="7">
    <location>
        <begin position="141"/>
        <end position="162"/>
    </location>
</feature>
<keyword evidence="3 7" id="KW-0812">Transmembrane</keyword>
<dbReference type="NCBIfam" id="NF037982">
    <property type="entry name" value="Nramp_1"/>
    <property type="match status" value="1"/>
</dbReference>
<feature type="transmembrane region" description="Helical" evidence="7">
    <location>
        <begin position="190"/>
        <end position="211"/>
    </location>
</feature>
<feature type="transmembrane region" description="Helical" evidence="7">
    <location>
        <begin position="445"/>
        <end position="464"/>
    </location>
</feature>
<dbReference type="PRINTS" id="PR00447">
    <property type="entry name" value="NATRESASSCMP"/>
</dbReference>
<keyword evidence="9" id="KW-1185">Reference proteome</keyword>
<reference evidence="8 9" key="1">
    <citation type="submission" date="2019-10" db="EMBL/GenBank/DDBJ databases">
        <title>Draft Genome Assembly of Rhodococcus zopfii DSM44189.</title>
        <authorList>
            <person name="Sutton J.M."/>
            <person name="Akob D.M."/>
            <person name="Bushman T.J."/>
        </authorList>
    </citation>
    <scope>NUCLEOTIDE SEQUENCE [LARGE SCALE GENOMIC DNA]</scope>
    <source>
        <strain evidence="8 9">DSM 44189</strain>
    </source>
</reference>
<evidence type="ECO:0000256" key="5">
    <source>
        <dbReference type="ARBA" id="ARBA00023136"/>
    </source>
</evidence>
<feature type="transmembrane region" description="Helical" evidence="7">
    <location>
        <begin position="335"/>
        <end position="359"/>
    </location>
</feature>
<dbReference type="PANTHER" id="PTHR11706:SF33">
    <property type="entry name" value="NATURAL RESISTANCE-ASSOCIATED MACROPHAGE PROTEIN 2"/>
    <property type="match status" value="1"/>
</dbReference>
<feature type="compositionally biased region" description="Basic residues" evidence="6">
    <location>
        <begin position="1"/>
        <end position="11"/>
    </location>
</feature>
<feature type="transmembrane region" description="Helical" evidence="7">
    <location>
        <begin position="289"/>
        <end position="309"/>
    </location>
</feature>
<name>A0ABU3WV01_9NOCA</name>
<feature type="transmembrane region" description="Helical" evidence="7">
    <location>
        <begin position="217"/>
        <end position="237"/>
    </location>
</feature>
<dbReference type="InterPro" id="IPR001046">
    <property type="entry name" value="NRAMP_fam"/>
</dbReference>
<gene>
    <name evidence="8" type="primary">mntH</name>
    <name evidence="8" type="ORF">F8M49_24420</name>
</gene>
<evidence type="ECO:0000313" key="9">
    <source>
        <dbReference type="Proteomes" id="UP001275440"/>
    </source>
</evidence>
<evidence type="ECO:0000256" key="7">
    <source>
        <dbReference type="SAM" id="Phobius"/>
    </source>
</evidence>
<feature type="transmembrane region" description="Helical" evidence="7">
    <location>
        <begin position="379"/>
        <end position="401"/>
    </location>
</feature>
<keyword evidence="5 7" id="KW-0472">Membrane</keyword>
<feature type="transmembrane region" description="Helical" evidence="7">
    <location>
        <begin position="421"/>
        <end position="439"/>
    </location>
</feature>
<accession>A0ABU3WV01</accession>
<feature type="transmembrane region" description="Helical" evidence="7">
    <location>
        <begin position="111"/>
        <end position="129"/>
    </location>
</feature>
<comment type="caution">
    <text evidence="8">The sequence shown here is derived from an EMBL/GenBank/DDBJ whole genome shotgun (WGS) entry which is preliminary data.</text>
</comment>
<evidence type="ECO:0000256" key="6">
    <source>
        <dbReference type="SAM" id="MobiDB-lite"/>
    </source>
</evidence>
<comment type="subcellular location">
    <subcellularLocation>
        <location evidence="1">Membrane</location>
        <topology evidence="1">Multi-pass membrane protein</topology>
    </subcellularLocation>
</comment>
<feature type="region of interest" description="Disordered" evidence="6">
    <location>
        <begin position="65"/>
        <end position="106"/>
    </location>
</feature>
<evidence type="ECO:0000256" key="1">
    <source>
        <dbReference type="ARBA" id="ARBA00004141"/>
    </source>
</evidence>
<dbReference type="Pfam" id="PF01566">
    <property type="entry name" value="Nramp"/>
    <property type="match status" value="1"/>
</dbReference>
<sequence length="507" mass="52543">MGTQRRPRPRRGPPLPGALDHPDHPVPVAVPSDPGPRVDSAGDDDAAAASVDLLRGRAAADLATAPVAAARTGPGSPRREGPGSRGRRTGRVRTPTRSVTTTHSTTHPPRLFLLLGPAFVAAVAYVDPGNVAANLTAGARYGYLLLWVLVVANIMAILVQYLSAKIGVVTGRSLPELLGMRLRTPARRAFWLQAEVMAIATDVAEVIGGALALHLLFGLPLFVGGLITGAVSIAILAVQDRRGQRSFEFVVVSLLAIITVGFLTGLAFTDVSLTDATAGLVPRFQGTETVLLAASMLGATVMPHAIYLHSALARARHGRVEPGPRLDRVMRATRWDVVGGLVVAGSVNIGMLLLAASALRGRDGTDSIEGAHAAITDSLGPTIGVVFAIGLLASGLASTAVGSAAGAEIMAGLLHIRLRPVVRRVVVMVPALILLAVGVDPTFALVLSQVVLSMCIPFALVPLVRISSDAVLMGGQRNRPATSAAAWLTVGLIVALNAALLWLTFSG</sequence>
<feature type="transmembrane region" description="Helical" evidence="7">
    <location>
        <begin position="249"/>
        <end position="269"/>
    </location>
</feature>
<evidence type="ECO:0000256" key="3">
    <source>
        <dbReference type="ARBA" id="ARBA00022692"/>
    </source>
</evidence>
<dbReference type="NCBIfam" id="NF001923">
    <property type="entry name" value="PRK00701.1"/>
    <property type="match status" value="1"/>
</dbReference>
<evidence type="ECO:0000256" key="2">
    <source>
        <dbReference type="ARBA" id="ARBA00022448"/>
    </source>
</evidence>